<dbReference type="InterPro" id="IPR012312">
    <property type="entry name" value="Hemerythrin-like"/>
</dbReference>
<dbReference type="EMBL" id="JBHLZP010000267">
    <property type="protein sequence ID" value="MFB9836314.1"/>
    <property type="molecule type" value="Genomic_DNA"/>
</dbReference>
<gene>
    <name evidence="2" type="ORF">ACFFNX_29495</name>
</gene>
<dbReference type="Pfam" id="PF01814">
    <property type="entry name" value="Hemerythrin"/>
    <property type="match status" value="1"/>
</dbReference>
<accession>A0ABV5YQG3</accession>
<dbReference type="Gene3D" id="1.20.120.520">
    <property type="entry name" value="nmb1532 protein domain like"/>
    <property type="match status" value="1"/>
</dbReference>
<evidence type="ECO:0000313" key="3">
    <source>
        <dbReference type="Proteomes" id="UP001589627"/>
    </source>
</evidence>
<organism evidence="2 3">
    <name type="scientific">Actinoallomurus acaciae</name>
    <dbReference type="NCBI Taxonomy" id="502577"/>
    <lineage>
        <taxon>Bacteria</taxon>
        <taxon>Bacillati</taxon>
        <taxon>Actinomycetota</taxon>
        <taxon>Actinomycetes</taxon>
        <taxon>Streptosporangiales</taxon>
        <taxon>Thermomonosporaceae</taxon>
        <taxon>Actinoallomurus</taxon>
    </lineage>
</organism>
<dbReference type="PANTHER" id="PTHR35585:SF1">
    <property type="entry name" value="HHE DOMAIN PROTEIN (AFU_ORTHOLOGUE AFUA_4G00730)"/>
    <property type="match status" value="1"/>
</dbReference>
<protein>
    <submittedName>
        <fullName evidence="2">Hemerythrin domain-containing protein</fullName>
    </submittedName>
</protein>
<dbReference type="PANTHER" id="PTHR35585">
    <property type="entry name" value="HHE DOMAIN PROTEIN (AFU_ORTHOLOGUE AFUA_4G00730)"/>
    <property type="match status" value="1"/>
</dbReference>
<evidence type="ECO:0000313" key="2">
    <source>
        <dbReference type="EMBL" id="MFB9836314.1"/>
    </source>
</evidence>
<name>A0ABV5YQG3_9ACTN</name>
<dbReference type="Proteomes" id="UP001589627">
    <property type="component" value="Unassembled WGS sequence"/>
</dbReference>
<comment type="caution">
    <text evidence="2">The sequence shown here is derived from an EMBL/GenBank/DDBJ whole genome shotgun (WGS) entry which is preliminary data.</text>
</comment>
<feature type="domain" description="Hemerythrin-like" evidence="1">
    <location>
        <begin position="8"/>
        <end position="124"/>
    </location>
</feature>
<evidence type="ECO:0000259" key="1">
    <source>
        <dbReference type="Pfam" id="PF01814"/>
    </source>
</evidence>
<reference evidence="2 3" key="1">
    <citation type="submission" date="2024-09" db="EMBL/GenBank/DDBJ databases">
        <authorList>
            <person name="Sun Q."/>
            <person name="Mori K."/>
        </authorList>
    </citation>
    <scope>NUCLEOTIDE SEQUENCE [LARGE SCALE GENOMIC DNA]</scope>
    <source>
        <strain evidence="2 3">TBRC 0563</strain>
    </source>
</reference>
<keyword evidence="3" id="KW-1185">Reference proteome</keyword>
<proteinExistence type="predicted"/>
<sequence>MVSVDRSLISVLIRDHRRIMDLIMRLPTTHGPDRRRLVDRMSGELILHAVAEDLYLYPTVHSTVPRWAIDVAMETGAHTRIEHLLAEISSTDAADATFGTLVTRLICEVERETMHEELSVFPWLSHHSDRRTLVELGDKIIAFKKAAVVEKTPGHGLLIRYHGVVLDRWEPPGQGAS</sequence>
<dbReference type="RefSeq" id="WP_378209058.1">
    <property type="nucleotide sequence ID" value="NZ_JBHLZP010000267.1"/>
</dbReference>